<proteinExistence type="predicted"/>
<accession>A0A495IVM2</accession>
<dbReference type="EMBL" id="RBKU01000001">
    <property type="protein sequence ID" value="RKR80796.1"/>
    <property type="molecule type" value="Genomic_DNA"/>
</dbReference>
<name>A0A495IVM2_9SPHI</name>
<dbReference type="AlphaFoldDB" id="A0A495IVM2"/>
<reference evidence="1 2" key="1">
    <citation type="submission" date="2018-10" db="EMBL/GenBank/DDBJ databases">
        <title>Genomic Encyclopedia of Archaeal and Bacterial Type Strains, Phase II (KMG-II): from individual species to whole genera.</title>
        <authorList>
            <person name="Goeker M."/>
        </authorList>
    </citation>
    <scope>NUCLEOTIDE SEQUENCE [LARGE SCALE GENOMIC DNA]</scope>
    <source>
        <strain evidence="1 2">DSM 18602</strain>
    </source>
</reference>
<evidence type="ECO:0000313" key="2">
    <source>
        <dbReference type="Proteomes" id="UP000268007"/>
    </source>
</evidence>
<sequence>MFLSKNGPVAAQSFPQSFAKMIAVDKKISALL</sequence>
<dbReference type="Proteomes" id="UP000268007">
    <property type="component" value="Unassembled WGS sequence"/>
</dbReference>
<evidence type="ECO:0000313" key="1">
    <source>
        <dbReference type="EMBL" id="RKR80796.1"/>
    </source>
</evidence>
<keyword evidence="2" id="KW-1185">Reference proteome</keyword>
<comment type="caution">
    <text evidence="1">The sequence shown here is derived from an EMBL/GenBank/DDBJ whole genome shotgun (WGS) entry which is preliminary data.</text>
</comment>
<protein>
    <submittedName>
        <fullName evidence="1">Uncharacterized protein</fullName>
    </submittedName>
</protein>
<organism evidence="1 2">
    <name type="scientific">Mucilaginibacter gracilis</name>
    <dbReference type="NCBI Taxonomy" id="423350"/>
    <lineage>
        <taxon>Bacteria</taxon>
        <taxon>Pseudomonadati</taxon>
        <taxon>Bacteroidota</taxon>
        <taxon>Sphingobacteriia</taxon>
        <taxon>Sphingobacteriales</taxon>
        <taxon>Sphingobacteriaceae</taxon>
        <taxon>Mucilaginibacter</taxon>
    </lineage>
</organism>
<gene>
    <name evidence="1" type="ORF">BDD43_0931</name>
</gene>